<feature type="signal peptide" evidence="18">
    <location>
        <begin position="1"/>
        <end position="32"/>
    </location>
</feature>
<evidence type="ECO:0000256" key="2">
    <source>
        <dbReference type="ARBA" id="ARBA00004479"/>
    </source>
</evidence>
<gene>
    <name evidence="20" type="ORF">MARPO_0001s0279</name>
</gene>
<evidence type="ECO:0000256" key="13">
    <source>
        <dbReference type="ARBA" id="ARBA00023136"/>
    </source>
</evidence>
<dbReference type="SUPFAM" id="SSF56112">
    <property type="entry name" value="Protein kinase-like (PK-like)"/>
    <property type="match status" value="1"/>
</dbReference>
<keyword evidence="14" id="KW-0675">Receptor</keyword>
<dbReference type="GO" id="GO:0009755">
    <property type="term" value="P:hormone-mediated signaling pathway"/>
    <property type="evidence" value="ECO:0000318"/>
    <property type="project" value="GO_Central"/>
</dbReference>
<evidence type="ECO:0000256" key="3">
    <source>
        <dbReference type="ARBA" id="ARBA00008684"/>
    </source>
</evidence>
<evidence type="ECO:0000256" key="9">
    <source>
        <dbReference type="ARBA" id="ARBA00022741"/>
    </source>
</evidence>
<feature type="chain" id="PRO_5015328485" description="Protein kinase domain-containing protein" evidence="18">
    <location>
        <begin position="33"/>
        <end position="1066"/>
    </location>
</feature>
<evidence type="ECO:0000259" key="19">
    <source>
        <dbReference type="PROSITE" id="PS50011"/>
    </source>
</evidence>
<proteinExistence type="inferred from homology"/>
<dbReference type="InterPro" id="IPR011009">
    <property type="entry name" value="Kinase-like_dom_sf"/>
</dbReference>
<evidence type="ECO:0000256" key="11">
    <source>
        <dbReference type="ARBA" id="ARBA00022840"/>
    </source>
</evidence>
<evidence type="ECO:0000256" key="1">
    <source>
        <dbReference type="ARBA" id="ARBA00004236"/>
    </source>
</evidence>
<keyword evidence="15" id="KW-0325">Glycoprotein</keyword>
<keyword evidence="7 18" id="KW-0732">Signal</keyword>
<dbReference type="GO" id="GO:0004672">
    <property type="term" value="F:protein kinase activity"/>
    <property type="evidence" value="ECO:0007669"/>
    <property type="project" value="InterPro"/>
</dbReference>
<dbReference type="Pfam" id="PF00069">
    <property type="entry name" value="Pkinase"/>
    <property type="match status" value="1"/>
</dbReference>
<keyword evidence="9 17" id="KW-0547">Nucleotide-binding</keyword>
<dbReference type="AlphaFoldDB" id="A0A2R6XVX8"/>
<evidence type="ECO:0000256" key="16">
    <source>
        <dbReference type="ARBA" id="ARBA00037847"/>
    </source>
</evidence>
<dbReference type="PROSITE" id="PS00107">
    <property type="entry name" value="PROTEIN_KINASE_ATP"/>
    <property type="match status" value="1"/>
</dbReference>
<feature type="binding site" evidence="17">
    <location>
        <position position="766"/>
    </location>
    <ligand>
        <name>ATP</name>
        <dbReference type="ChEBI" id="CHEBI:30616"/>
    </ligand>
</feature>
<dbReference type="InterPro" id="IPR032675">
    <property type="entry name" value="LRR_dom_sf"/>
</dbReference>
<dbReference type="Gene3D" id="1.10.510.10">
    <property type="entry name" value="Transferase(Phosphotransferase) domain 1"/>
    <property type="match status" value="1"/>
</dbReference>
<sequence length="1066" mass="114431">MGPSPCRRRVSAMVLGAIYLLVICLCCAVSRAQEDSGNAGNQQESDVNRDLQALLRVKESLVDTSGVLGSWDPSSSTPCNWTGVICRARDFDSTQPVVVSLVLRNCNLSGTISPGVGQLTHLETLHLGNNFLTGPIPPDLGNLSALRLLDVSYNSLTGSIPSTLGRLGRLEEAIFDENDLTGAIPSSVENLVSCAYFSVQGNRGIGGLVPAGLKIVRELNLQNTQLRGPLAEDFYDINLVTFLNLNNLDFSGSKEPDLRRLPNLRGLYMRNTSLTKGPIPSGLASASSLEELDLSQNSFVDEIPQWIANLPNLKVLLLSSNALSGPMPELLGQNSELSVLDVSQNSLNGTVPQGLCNGGSLETLNLSGNRLEGYFPPRLENCTSLIRVSLGRNLLSGSLPAGLGRSASNLSTLDLARNAFGGSIPGEFGMLQKLLVLDLSDNRLSGTIPPQLGNLLRLQTLDLSSNMLKGSLPPELANCKSLETLLLQGNLLDGPAPVKTLSGLVQLERLNLAENRMQGRVEPGIESLTLLKSLNFSRNSLNGSIPSDWGSVQYLETLDLSRNQFSGGIPDSFSGLLFLQAIDLSFNQLGGTIPSSLLNLESLRSLNLSYNMLSGTVPEGRQEWPTSSFIGNEKLCVIDCLAAASATPAPLANAGRGEGGGGLSKGAVAGAVVGSIAGAALLAGLIIALCMHCCTAQTALLGRAQSIRRKTPAVKPFLLPEIFKGFSYPDIMEATRNLSEDNVIGRGGYGTVYRGDFPAGMTCAVKQMVLEQESSRSSFQNHLREVEIAGQTRHKNIVSLVGFCQKGDETLIVYEYMPNGSLGDALHRRGRRGTYDQGATIATGKGDKLNWRTRFNILCGAAGGLEYMHNECRPQVLHRDIKSNNILLDADMDARITDFGMAKMVENAGVSIPNMALVTGSAGYLAPEYYRNMRITDKSDVYSFGVVILETLTGMYPTENATVSDDFSLVEYVITTLRQEGVLEAILDTALQEEVIESQDVEEQMTLVLQIGLLSTVEDPPQRPSMREVVEMLDYSKGEHGKVRVPDLGDLLQDLAASPAMSPSHS</sequence>
<evidence type="ECO:0000256" key="14">
    <source>
        <dbReference type="ARBA" id="ARBA00023170"/>
    </source>
</evidence>
<dbReference type="Gramene" id="Mp1g19400.1">
    <property type="protein sequence ID" value="Mp1g19400.1.cds"/>
    <property type="gene ID" value="Mp1g19400"/>
</dbReference>
<accession>A0A2R6XVX8</accession>
<dbReference type="Pfam" id="PF13855">
    <property type="entry name" value="LRR_8"/>
    <property type="match status" value="2"/>
</dbReference>
<evidence type="ECO:0000313" key="21">
    <source>
        <dbReference type="Proteomes" id="UP000244005"/>
    </source>
</evidence>
<dbReference type="PRINTS" id="PR00019">
    <property type="entry name" value="LEURICHRPT"/>
</dbReference>
<dbReference type="PROSITE" id="PS00108">
    <property type="entry name" value="PROTEIN_KINASE_ST"/>
    <property type="match status" value="1"/>
</dbReference>
<evidence type="ECO:0000256" key="4">
    <source>
        <dbReference type="ARBA" id="ARBA00022614"/>
    </source>
</evidence>
<dbReference type="CDD" id="cd14066">
    <property type="entry name" value="STKc_IRAK"/>
    <property type="match status" value="1"/>
</dbReference>
<dbReference type="Pfam" id="PF08263">
    <property type="entry name" value="LRRNT_2"/>
    <property type="match status" value="1"/>
</dbReference>
<evidence type="ECO:0000256" key="12">
    <source>
        <dbReference type="ARBA" id="ARBA00022989"/>
    </source>
</evidence>
<dbReference type="SMART" id="SM00220">
    <property type="entry name" value="S_TKc"/>
    <property type="match status" value="1"/>
</dbReference>
<dbReference type="SMART" id="SM00369">
    <property type="entry name" value="LRR_TYP"/>
    <property type="match status" value="8"/>
</dbReference>
<dbReference type="Pfam" id="PF00560">
    <property type="entry name" value="LRR_1"/>
    <property type="match status" value="7"/>
</dbReference>
<dbReference type="InterPro" id="IPR003591">
    <property type="entry name" value="Leu-rich_rpt_typical-subtyp"/>
</dbReference>
<dbReference type="InterPro" id="IPR013210">
    <property type="entry name" value="LRR_N_plant-typ"/>
</dbReference>
<evidence type="ECO:0000256" key="17">
    <source>
        <dbReference type="PROSITE-ProRule" id="PRU10141"/>
    </source>
</evidence>
<dbReference type="Proteomes" id="UP000244005">
    <property type="component" value="Unassembled WGS sequence"/>
</dbReference>
<comment type="similarity">
    <text evidence="3">Belongs to the protein kinase superfamily. Ser/Thr protein kinase family.</text>
</comment>
<organism evidence="20 21">
    <name type="scientific">Marchantia polymorpha</name>
    <name type="common">Common liverwort</name>
    <name type="synonym">Marchantia aquatica</name>
    <dbReference type="NCBI Taxonomy" id="3197"/>
    <lineage>
        <taxon>Eukaryota</taxon>
        <taxon>Viridiplantae</taxon>
        <taxon>Streptophyta</taxon>
        <taxon>Embryophyta</taxon>
        <taxon>Marchantiophyta</taxon>
        <taxon>Marchantiopsida</taxon>
        <taxon>Marchantiidae</taxon>
        <taxon>Marchantiales</taxon>
        <taxon>Marchantiaceae</taxon>
        <taxon>Marchantia</taxon>
    </lineage>
</organism>
<dbReference type="PROSITE" id="PS50011">
    <property type="entry name" value="PROTEIN_KINASE_DOM"/>
    <property type="match status" value="1"/>
</dbReference>
<dbReference type="Gene3D" id="3.30.200.20">
    <property type="entry name" value="Phosphorylase Kinase, domain 1"/>
    <property type="match status" value="1"/>
</dbReference>
<dbReference type="Gene3D" id="3.80.10.10">
    <property type="entry name" value="Ribonuclease Inhibitor"/>
    <property type="match status" value="3"/>
</dbReference>
<evidence type="ECO:0000256" key="5">
    <source>
        <dbReference type="ARBA" id="ARBA00022679"/>
    </source>
</evidence>
<evidence type="ECO:0000313" key="20">
    <source>
        <dbReference type="EMBL" id="PTQ50259.1"/>
    </source>
</evidence>
<keyword evidence="12" id="KW-1133">Transmembrane helix</keyword>
<keyword evidence="5" id="KW-0808">Transferase</keyword>
<dbReference type="GO" id="GO:0005524">
    <property type="term" value="F:ATP binding"/>
    <property type="evidence" value="ECO:0007669"/>
    <property type="project" value="UniProtKB-UniRule"/>
</dbReference>
<dbReference type="GO" id="GO:0005886">
    <property type="term" value="C:plasma membrane"/>
    <property type="evidence" value="ECO:0000318"/>
    <property type="project" value="GO_Central"/>
</dbReference>
<dbReference type="InterPro" id="IPR017441">
    <property type="entry name" value="Protein_kinase_ATP_BS"/>
</dbReference>
<dbReference type="PANTHER" id="PTHR27000">
    <property type="entry name" value="LEUCINE-RICH REPEAT RECEPTOR-LIKE PROTEIN KINASE FAMILY PROTEIN-RELATED"/>
    <property type="match status" value="1"/>
</dbReference>
<keyword evidence="21" id="KW-1185">Reference proteome</keyword>
<protein>
    <recommendedName>
        <fullName evidence="19">Protein kinase domain-containing protein</fullName>
    </recommendedName>
</protein>
<dbReference type="GO" id="GO:0038023">
    <property type="term" value="F:signaling receptor activity"/>
    <property type="evidence" value="ECO:0000318"/>
    <property type="project" value="GO_Central"/>
</dbReference>
<keyword evidence="4" id="KW-0433">Leucine-rich repeat</keyword>
<evidence type="ECO:0000256" key="8">
    <source>
        <dbReference type="ARBA" id="ARBA00022737"/>
    </source>
</evidence>
<evidence type="ECO:0000256" key="18">
    <source>
        <dbReference type="SAM" id="SignalP"/>
    </source>
</evidence>
<dbReference type="SUPFAM" id="SSF52058">
    <property type="entry name" value="L domain-like"/>
    <property type="match status" value="1"/>
</dbReference>
<keyword evidence="8" id="KW-0677">Repeat</keyword>
<dbReference type="FunFam" id="3.80.10.10:FF:000627">
    <property type="entry name" value="Probable leucine-rich repeat receptor-like protein kinase At2g33170"/>
    <property type="match status" value="1"/>
</dbReference>
<comment type="subcellular location">
    <subcellularLocation>
        <location evidence="1">Cell membrane</location>
    </subcellularLocation>
    <subcellularLocation>
        <location evidence="16">Endomembrane system</location>
        <topology evidence="16">Single-pass membrane protein</topology>
    </subcellularLocation>
    <subcellularLocation>
        <location evidence="2">Membrane</location>
        <topology evidence="2">Single-pass type I membrane protein</topology>
    </subcellularLocation>
</comment>
<keyword evidence="10" id="KW-0418">Kinase</keyword>
<dbReference type="PANTHER" id="PTHR27000:SF679">
    <property type="entry name" value="OS01G0170300 PROTEIN"/>
    <property type="match status" value="1"/>
</dbReference>
<evidence type="ECO:0000256" key="15">
    <source>
        <dbReference type="ARBA" id="ARBA00023180"/>
    </source>
</evidence>
<feature type="domain" description="Protein kinase" evidence="19">
    <location>
        <begin position="738"/>
        <end position="1043"/>
    </location>
</feature>
<dbReference type="InterPro" id="IPR001611">
    <property type="entry name" value="Leu-rich_rpt"/>
</dbReference>
<evidence type="ECO:0000256" key="10">
    <source>
        <dbReference type="ARBA" id="ARBA00022777"/>
    </source>
</evidence>
<dbReference type="FunFam" id="1.10.510.10:FF:000388">
    <property type="entry name" value="Leucine-rich repeat receptor-like tyrosine-protein kinase PXC3"/>
    <property type="match status" value="1"/>
</dbReference>
<dbReference type="FunFam" id="3.80.10.10:FF:000041">
    <property type="entry name" value="LRR receptor-like serine/threonine-protein kinase ERECTA"/>
    <property type="match status" value="1"/>
</dbReference>
<name>A0A2R6XVX8_MARPO</name>
<reference evidence="21" key="1">
    <citation type="journal article" date="2017" name="Cell">
        <title>Insights into land plant evolution garnered from the Marchantia polymorpha genome.</title>
        <authorList>
            <person name="Bowman J.L."/>
            <person name="Kohchi T."/>
            <person name="Yamato K.T."/>
            <person name="Jenkins J."/>
            <person name="Shu S."/>
            <person name="Ishizaki K."/>
            <person name="Yamaoka S."/>
            <person name="Nishihama R."/>
            <person name="Nakamura Y."/>
            <person name="Berger F."/>
            <person name="Adam C."/>
            <person name="Aki S.S."/>
            <person name="Althoff F."/>
            <person name="Araki T."/>
            <person name="Arteaga-Vazquez M.A."/>
            <person name="Balasubrmanian S."/>
            <person name="Barry K."/>
            <person name="Bauer D."/>
            <person name="Boehm C.R."/>
            <person name="Briginshaw L."/>
            <person name="Caballero-Perez J."/>
            <person name="Catarino B."/>
            <person name="Chen F."/>
            <person name="Chiyoda S."/>
            <person name="Chovatia M."/>
            <person name="Davies K.M."/>
            <person name="Delmans M."/>
            <person name="Demura T."/>
            <person name="Dierschke T."/>
            <person name="Dolan L."/>
            <person name="Dorantes-Acosta A.E."/>
            <person name="Eklund D.M."/>
            <person name="Florent S.N."/>
            <person name="Flores-Sandoval E."/>
            <person name="Fujiyama A."/>
            <person name="Fukuzawa H."/>
            <person name="Galik B."/>
            <person name="Grimanelli D."/>
            <person name="Grimwood J."/>
            <person name="Grossniklaus U."/>
            <person name="Hamada T."/>
            <person name="Haseloff J."/>
            <person name="Hetherington A.J."/>
            <person name="Higo A."/>
            <person name="Hirakawa Y."/>
            <person name="Hundley H.N."/>
            <person name="Ikeda Y."/>
            <person name="Inoue K."/>
            <person name="Inoue S.I."/>
            <person name="Ishida S."/>
            <person name="Jia Q."/>
            <person name="Kakita M."/>
            <person name="Kanazawa T."/>
            <person name="Kawai Y."/>
            <person name="Kawashima T."/>
            <person name="Kennedy M."/>
            <person name="Kinose K."/>
            <person name="Kinoshita T."/>
            <person name="Kohara Y."/>
            <person name="Koide E."/>
            <person name="Komatsu K."/>
            <person name="Kopischke S."/>
            <person name="Kubo M."/>
            <person name="Kyozuka J."/>
            <person name="Lagercrantz U."/>
            <person name="Lin S.S."/>
            <person name="Lindquist E."/>
            <person name="Lipzen A.M."/>
            <person name="Lu C.W."/>
            <person name="De Luna E."/>
            <person name="Martienssen R.A."/>
            <person name="Minamino N."/>
            <person name="Mizutani M."/>
            <person name="Mizutani M."/>
            <person name="Mochizuki N."/>
            <person name="Monte I."/>
            <person name="Mosher R."/>
            <person name="Nagasaki H."/>
            <person name="Nakagami H."/>
            <person name="Naramoto S."/>
            <person name="Nishitani K."/>
            <person name="Ohtani M."/>
            <person name="Okamoto T."/>
            <person name="Okumura M."/>
            <person name="Phillips J."/>
            <person name="Pollak B."/>
            <person name="Reinders A."/>
            <person name="Rovekamp M."/>
            <person name="Sano R."/>
            <person name="Sawa S."/>
            <person name="Schmid M.W."/>
            <person name="Shirakawa M."/>
            <person name="Solano R."/>
            <person name="Spunde A."/>
            <person name="Suetsugu N."/>
            <person name="Sugano S."/>
            <person name="Sugiyama A."/>
            <person name="Sun R."/>
            <person name="Suzuki Y."/>
            <person name="Takenaka M."/>
            <person name="Takezawa D."/>
            <person name="Tomogane H."/>
            <person name="Tsuzuki M."/>
            <person name="Ueda T."/>
            <person name="Umeda M."/>
            <person name="Ward J.M."/>
            <person name="Watanabe Y."/>
            <person name="Yazaki K."/>
            <person name="Yokoyama R."/>
            <person name="Yoshitake Y."/>
            <person name="Yotsui I."/>
            <person name="Zachgo S."/>
            <person name="Schmutz J."/>
        </authorList>
    </citation>
    <scope>NUCLEOTIDE SEQUENCE [LARGE SCALE GENOMIC DNA]</scope>
    <source>
        <strain evidence="21">Tak-1</strain>
    </source>
</reference>
<keyword evidence="13" id="KW-0472">Membrane</keyword>
<dbReference type="EMBL" id="KZ772673">
    <property type="protein sequence ID" value="PTQ50259.1"/>
    <property type="molecule type" value="Genomic_DNA"/>
</dbReference>
<evidence type="ECO:0000256" key="6">
    <source>
        <dbReference type="ARBA" id="ARBA00022692"/>
    </source>
</evidence>
<dbReference type="OrthoDB" id="5789657at2759"/>
<dbReference type="SUPFAM" id="SSF52047">
    <property type="entry name" value="RNI-like"/>
    <property type="match status" value="1"/>
</dbReference>
<dbReference type="InterPro" id="IPR000719">
    <property type="entry name" value="Prot_kinase_dom"/>
</dbReference>
<dbReference type="GO" id="GO:0012505">
    <property type="term" value="C:endomembrane system"/>
    <property type="evidence" value="ECO:0007669"/>
    <property type="project" value="UniProtKB-SubCell"/>
</dbReference>
<evidence type="ECO:0000256" key="7">
    <source>
        <dbReference type="ARBA" id="ARBA00022729"/>
    </source>
</evidence>
<dbReference type="FunFam" id="3.80.10.10:FF:000095">
    <property type="entry name" value="LRR receptor-like serine/threonine-protein kinase GSO1"/>
    <property type="match status" value="1"/>
</dbReference>
<keyword evidence="6" id="KW-0812">Transmembrane</keyword>
<dbReference type="InterPro" id="IPR008271">
    <property type="entry name" value="Ser/Thr_kinase_AS"/>
</dbReference>
<keyword evidence="11 17" id="KW-0067">ATP-binding</keyword>